<reference evidence="1" key="1">
    <citation type="submission" date="2018-02" db="EMBL/GenBank/DDBJ databases">
        <title>Rhizophora mucronata_Transcriptome.</title>
        <authorList>
            <person name="Meera S.P."/>
            <person name="Sreeshan A."/>
            <person name="Augustine A."/>
        </authorList>
    </citation>
    <scope>NUCLEOTIDE SEQUENCE</scope>
    <source>
        <tissue evidence="1">Leaf</tissue>
    </source>
</reference>
<evidence type="ECO:0000313" key="1">
    <source>
        <dbReference type="EMBL" id="MBX36985.1"/>
    </source>
</evidence>
<dbReference type="AlphaFoldDB" id="A0A2P2N3F3"/>
<dbReference type="EMBL" id="GGEC01056501">
    <property type="protein sequence ID" value="MBX36985.1"/>
    <property type="molecule type" value="Transcribed_RNA"/>
</dbReference>
<sequence length="45" mass="5430">MFHCVLYTSIKIYFAKLIKHAFLNIKTWTNELEDCNCVRDSYTKQ</sequence>
<name>A0A2P2N3F3_RHIMU</name>
<accession>A0A2P2N3F3</accession>
<protein>
    <submittedName>
        <fullName evidence="1">Uncharacterized protein</fullName>
    </submittedName>
</protein>
<organism evidence="1">
    <name type="scientific">Rhizophora mucronata</name>
    <name type="common">Asiatic mangrove</name>
    <dbReference type="NCBI Taxonomy" id="61149"/>
    <lineage>
        <taxon>Eukaryota</taxon>
        <taxon>Viridiplantae</taxon>
        <taxon>Streptophyta</taxon>
        <taxon>Embryophyta</taxon>
        <taxon>Tracheophyta</taxon>
        <taxon>Spermatophyta</taxon>
        <taxon>Magnoliopsida</taxon>
        <taxon>eudicotyledons</taxon>
        <taxon>Gunneridae</taxon>
        <taxon>Pentapetalae</taxon>
        <taxon>rosids</taxon>
        <taxon>fabids</taxon>
        <taxon>Malpighiales</taxon>
        <taxon>Rhizophoraceae</taxon>
        <taxon>Rhizophora</taxon>
    </lineage>
</organism>
<proteinExistence type="predicted"/>